<evidence type="ECO:0000313" key="2">
    <source>
        <dbReference type="EMBL" id="KAJ7952080.1"/>
    </source>
</evidence>
<protein>
    <submittedName>
        <fullName evidence="2">Ribosomal-like protein</fullName>
    </submittedName>
</protein>
<feature type="region of interest" description="Disordered" evidence="1">
    <location>
        <begin position="1"/>
        <end position="36"/>
    </location>
</feature>
<dbReference type="Proteomes" id="UP001163823">
    <property type="component" value="Chromosome 11"/>
</dbReference>
<feature type="compositionally biased region" description="Polar residues" evidence="1">
    <location>
        <begin position="1"/>
        <end position="10"/>
    </location>
</feature>
<dbReference type="AlphaFoldDB" id="A0AAD7PEQ0"/>
<feature type="compositionally biased region" description="Low complexity" evidence="1">
    <location>
        <begin position="11"/>
        <end position="28"/>
    </location>
</feature>
<organism evidence="2 3">
    <name type="scientific">Quillaja saponaria</name>
    <name type="common">Soap bark tree</name>
    <dbReference type="NCBI Taxonomy" id="32244"/>
    <lineage>
        <taxon>Eukaryota</taxon>
        <taxon>Viridiplantae</taxon>
        <taxon>Streptophyta</taxon>
        <taxon>Embryophyta</taxon>
        <taxon>Tracheophyta</taxon>
        <taxon>Spermatophyta</taxon>
        <taxon>Magnoliopsida</taxon>
        <taxon>eudicotyledons</taxon>
        <taxon>Gunneridae</taxon>
        <taxon>Pentapetalae</taxon>
        <taxon>rosids</taxon>
        <taxon>fabids</taxon>
        <taxon>Fabales</taxon>
        <taxon>Quillajaceae</taxon>
        <taxon>Quillaja</taxon>
    </lineage>
</organism>
<gene>
    <name evidence="2" type="ORF">O6P43_028028</name>
</gene>
<dbReference type="KEGG" id="qsa:O6P43_028028"/>
<name>A0AAD7PEQ0_QUISA</name>
<accession>A0AAD7PEQ0</accession>
<comment type="caution">
    <text evidence="2">The sequence shown here is derived from an EMBL/GenBank/DDBJ whole genome shotgun (WGS) entry which is preliminary data.</text>
</comment>
<sequence length="151" mass="16063">MEQATSTNALPSKTTSPSPDSGSTSQTPKQRKLPTPRELISHYESQGLDTQEASIKVIEDLQRALFGVISSGRGKKDKLMVDTSRKIDAVNNRLTILDMKVDSKPGYAETFAIGIGSGAALRGIGSVMPHIIGAVAHIWNSVTNATKSSTP</sequence>
<dbReference type="EMBL" id="JARAOO010000011">
    <property type="protein sequence ID" value="KAJ7952080.1"/>
    <property type="molecule type" value="Genomic_DNA"/>
</dbReference>
<evidence type="ECO:0000313" key="3">
    <source>
        <dbReference type="Proteomes" id="UP001163823"/>
    </source>
</evidence>
<keyword evidence="3" id="KW-1185">Reference proteome</keyword>
<reference evidence="2" key="1">
    <citation type="journal article" date="2023" name="Science">
        <title>Elucidation of the pathway for biosynthesis of saponin adjuvants from the soapbark tree.</title>
        <authorList>
            <person name="Reed J."/>
            <person name="Orme A."/>
            <person name="El-Demerdash A."/>
            <person name="Owen C."/>
            <person name="Martin L.B.B."/>
            <person name="Misra R.C."/>
            <person name="Kikuchi S."/>
            <person name="Rejzek M."/>
            <person name="Martin A.C."/>
            <person name="Harkess A."/>
            <person name="Leebens-Mack J."/>
            <person name="Louveau T."/>
            <person name="Stephenson M.J."/>
            <person name="Osbourn A."/>
        </authorList>
    </citation>
    <scope>NUCLEOTIDE SEQUENCE</scope>
    <source>
        <strain evidence="2">S10</strain>
    </source>
</reference>
<proteinExistence type="predicted"/>
<evidence type="ECO:0000256" key="1">
    <source>
        <dbReference type="SAM" id="MobiDB-lite"/>
    </source>
</evidence>